<dbReference type="InterPro" id="IPR002347">
    <property type="entry name" value="SDR_fam"/>
</dbReference>
<dbReference type="SUPFAM" id="SSF51735">
    <property type="entry name" value="NAD(P)-binding Rossmann-fold domains"/>
    <property type="match status" value="1"/>
</dbReference>
<sequence>MSELFSIKDKIIVISGATGILGTAISKYLAQEEAIIVILGRTVSKVEKLVKEIKKNGGNAFSAIADVTNETQLKIVEKQLDQEFGKIDILINAAGGNMPGAVIMPNQTILDCDITELQKVIELNYLGTFLPTKTLLSLFLNEKKGSIINLSSMAAIRPLTRVMGYSSSKAAIDNLTQWLAVECNQKYGEGIRVNAVAPGFFLTEQNKNLLTNEDGSLTKRGHKIIEHTPMGRFGEPKELFGVIQWLCSDASKFVTGTTIPIDGGFNAYSGV</sequence>
<dbReference type="PROSITE" id="PS00061">
    <property type="entry name" value="ADH_SHORT"/>
    <property type="match status" value="1"/>
</dbReference>
<evidence type="ECO:0000256" key="1">
    <source>
        <dbReference type="ARBA" id="ARBA00006484"/>
    </source>
</evidence>
<comment type="caution">
    <text evidence="3">The sequence shown here is derived from an EMBL/GenBank/DDBJ whole genome shotgun (WGS) entry which is preliminary data.</text>
</comment>
<dbReference type="RefSeq" id="WP_378320578.1">
    <property type="nucleotide sequence ID" value="NZ_JBHUHY010000013.1"/>
</dbReference>
<dbReference type="NCBIfam" id="NF006132">
    <property type="entry name" value="PRK08277.1"/>
    <property type="match status" value="1"/>
</dbReference>
<reference evidence="4" key="1">
    <citation type="journal article" date="2019" name="Int. J. Syst. Evol. Microbiol.">
        <title>The Global Catalogue of Microorganisms (GCM) 10K type strain sequencing project: providing services to taxonomists for standard genome sequencing and annotation.</title>
        <authorList>
            <consortium name="The Broad Institute Genomics Platform"/>
            <consortium name="The Broad Institute Genome Sequencing Center for Infectious Disease"/>
            <person name="Wu L."/>
            <person name="Ma J."/>
        </authorList>
    </citation>
    <scope>NUCLEOTIDE SEQUENCE [LARGE SCALE GENOMIC DNA]</scope>
    <source>
        <strain evidence="4">DT92</strain>
    </source>
</reference>
<keyword evidence="4" id="KW-1185">Reference proteome</keyword>
<proteinExistence type="inferred from homology"/>
<dbReference type="PRINTS" id="PR00081">
    <property type="entry name" value="GDHRDH"/>
</dbReference>
<dbReference type="EMBL" id="JBHUHY010000013">
    <property type="protein sequence ID" value="MFD2187576.1"/>
    <property type="molecule type" value="Genomic_DNA"/>
</dbReference>
<gene>
    <name evidence="3" type="ORF">ACFSJT_12315</name>
</gene>
<evidence type="ECO:0000256" key="2">
    <source>
        <dbReference type="ARBA" id="ARBA00023002"/>
    </source>
</evidence>
<dbReference type="InterPro" id="IPR036291">
    <property type="entry name" value="NAD(P)-bd_dom_sf"/>
</dbReference>
<organism evidence="3 4">
    <name type="scientific">Aquimarina celericrescens</name>
    <dbReference type="NCBI Taxonomy" id="1964542"/>
    <lineage>
        <taxon>Bacteria</taxon>
        <taxon>Pseudomonadati</taxon>
        <taxon>Bacteroidota</taxon>
        <taxon>Flavobacteriia</taxon>
        <taxon>Flavobacteriales</taxon>
        <taxon>Flavobacteriaceae</taxon>
        <taxon>Aquimarina</taxon>
    </lineage>
</organism>
<comment type="similarity">
    <text evidence="1">Belongs to the short-chain dehydrogenases/reductases (SDR) family.</text>
</comment>
<dbReference type="InterPro" id="IPR020904">
    <property type="entry name" value="Sc_DH/Rdtase_CS"/>
</dbReference>
<dbReference type="PANTHER" id="PTHR42760">
    <property type="entry name" value="SHORT-CHAIN DEHYDROGENASES/REDUCTASES FAMILY MEMBER"/>
    <property type="match status" value="1"/>
</dbReference>
<evidence type="ECO:0000313" key="4">
    <source>
        <dbReference type="Proteomes" id="UP001597344"/>
    </source>
</evidence>
<dbReference type="Gene3D" id="3.40.50.720">
    <property type="entry name" value="NAD(P)-binding Rossmann-like Domain"/>
    <property type="match status" value="1"/>
</dbReference>
<dbReference type="PANTHER" id="PTHR42760:SF115">
    <property type="entry name" value="3-OXOACYL-[ACYL-CARRIER-PROTEIN] REDUCTASE FABG"/>
    <property type="match status" value="1"/>
</dbReference>
<accession>A0ABW5AXX4</accession>
<keyword evidence="2" id="KW-0560">Oxidoreductase</keyword>
<evidence type="ECO:0000313" key="3">
    <source>
        <dbReference type="EMBL" id="MFD2187576.1"/>
    </source>
</evidence>
<name>A0ABW5AXX4_9FLAO</name>
<dbReference type="PRINTS" id="PR00080">
    <property type="entry name" value="SDRFAMILY"/>
</dbReference>
<protein>
    <submittedName>
        <fullName evidence="3">SDR family oxidoreductase</fullName>
    </submittedName>
</protein>
<dbReference type="Proteomes" id="UP001597344">
    <property type="component" value="Unassembled WGS sequence"/>
</dbReference>
<dbReference type="Pfam" id="PF13561">
    <property type="entry name" value="adh_short_C2"/>
    <property type="match status" value="1"/>
</dbReference>